<evidence type="ECO:0000256" key="1">
    <source>
        <dbReference type="SAM" id="MobiDB-lite"/>
    </source>
</evidence>
<feature type="compositionally biased region" description="Basic and acidic residues" evidence="1">
    <location>
        <begin position="92"/>
        <end position="105"/>
    </location>
</feature>
<proteinExistence type="predicted"/>
<gene>
    <name evidence="2" type="ORF">SNEC2469_LOCUS12773</name>
</gene>
<keyword evidence="3" id="KW-1185">Reference proteome</keyword>
<accession>A0A812S0T0</accession>
<dbReference type="Proteomes" id="UP000601435">
    <property type="component" value="Unassembled WGS sequence"/>
</dbReference>
<dbReference type="AlphaFoldDB" id="A0A812S0T0"/>
<sequence>MSPNTTSNHNGGGASYDLRAISDKEPLTIGNEHGAKTEDAEHMDVDGHDTNMANEHVLVENKNHMGDDDGNDNTDCMDMDNRQGVDNNSGDNNKKEDHANDNASDGEKRIASLEYQAGAFSVTQDGTMDVLRRNSRPKSMGRMPRACALGNRSFLRFDRGRGHGKGRPFSPVLPGHHVVWWSLEQKEKGVKRGTSAAWTAEEDERPEGVKFVNKFTPKDGSEISRLGKTPLLIVLSLALGRYHIARLELEGLILDDLSMDKIDAADLKPPKRHAVSSNLLEDDEPPLDIRQTSITSDEFVKLTRKFFDSYKRADAMAILKRCVVMIFGKRGMYLRLPRLIHCIHEGDLHVDLFTDRDKAYCAKYKQGIHEHPPTFEEDIEWEQNPFQQGMEQLQLACRPETYLGEVNNAIASRVQEKHNYDDPDEEDPKKSGAFLVTSKRRMLCRADADSGNSSFVRWQALLWPSDDTLLFQPDDTVRAISVDSHFGIHRPLCNLDPPRTVQLKGHPRTKKVLLEHDRTCACRAKDCVRLAAGTTQRTAGWRFAADPSSRRILGATEHCQNENNAEKAKLLRAVMGMDKVEADLLIHDDACHLEQFIKNKKYSEHFTSIRYFVVDVFHRSNHHCHKRTWAPAEAKRCRHMRTNVSESVNAWVRSLNFFLNNLRPRSHRILGRECFWQSQKDLHLF</sequence>
<dbReference type="OrthoDB" id="407439at2759"/>
<name>A0A812S0T0_9DINO</name>
<evidence type="ECO:0000313" key="3">
    <source>
        <dbReference type="Proteomes" id="UP000601435"/>
    </source>
</evidence>
<feature type="region of interest" description="Disordered" evidence="1">
    <location>
        <begin position="62"/>
        <end position="105"/>
    </location>
</feature>
<evidence type="ECO:0000313" key="2">
    <source>
        <dbReference type="EMBL" id="CAE7458063.1"/>
    </source>
</evidence>
<protein>
    <submittedName>
        <fullName evidence="2">Uncharacterized protein</fullName>
    </submittedName>
</protein>
<feature type="region of interest" description="Disordered" evidence="1">
    <location>
        <begin position="1"/>
        <end position="36"/>
    </location>
</feature>
<feature type="compositionally biased region" description="Acidic residues" evidence="1">
    <location>
        <begin position="68"/>
        <end position="78"/>
    </location>
</feature>
<dbReference type="EMBL" id="CAJNJA010020320">
    <property type="protein sequence ID" value="CAE7458063.1"/>
    <property type="molecule type" value="Genomic_DNA"/>
</dbReference>
<comment type="caution">
    <text evidence="2">The sequence shown here is derived from an EMBL/GenBank/DDBJ whole genome shotgun (WGS) entry which is preliminary data.</text>
</comment>
<organism evidence="2 3">
    <name type="scientific">Symbiodinium necroappetens</name>
    <dbReference type="NCBI Taxonomy" id="1628268"/>
    <lineage>
        <taxon>Eukaryota</taxon>
        <taxon>Sar</taxon>
        <taxon>Alveolata</taxon>
        <taxon>Dinophyceae</taxon>
        <taxon>Suessiales</taxon>
        <taxon>Symbiodiniaceae</taxon>
        <taxon>Symbiodinium</taxon>
    </lineage>
</organism>
<reference evidence="2" key="1">
    <citation type="submission" date="2021-02" db="EMBL/GenBank/DDBJ databases">
        <authorList>
            <person name="Dougan E. K."/>
            <person name="Rhodes N."/>
            <person name="Thang M."/>
            <person name="Chan C."/>
        </authorList>
    </citation>
    <scope>NUCLEOTIDE SEQUENCE</scope>
</reference>